<evidence type="ECO:0000313" key="2">
    <source>
        <dbReference type="EMBL" id="SMD42983.1"/>
    </source>
</evidence>
<organism evidence="2 3">
    <name type="scientific">Aquiflexum balticum DSM 16537</name>
    <dbReference type="NCBI Taxonomy" id="758820"/>
    <lineage>
        <taxon>Bacteria</taxon>
        <taxon>Pseudomonadati</taxon>
        <taxon>Bacteroidota</taxon>
        <taxon>Cytophagia</taxon>
        <taxon>Cytophagales</taxon>
        <taxon>Cyclobacteriaceae</taxon>
        <taxon>Aquiflexum</taxon>
    </lineage>
</organism>
<dbReference type="EMBL" id="LT838813">
    <property type="protein sequence ID" value="SMD42983.1"/>
    <property type="molecule type" value="Genomic_DNA"/>
</dbReference>
<dbReference type="STRING" id="758820.SAMN00777080_1554"/>
<keyword evidence="1" id="KW-0472">Membrane</keyword>
<keyword evidence="1" id="KW-1133">Transmembrane helix</keyword>
<dbReference type="RefSeq" id="WP_172805183.1">
    <property type="nucleotide sequence ID" value="NZ_LT838813.1"/>
</dbReference>
<feature type="transmembrane region" description="Helical" evidence="1">
    <location>
        <begin position="194"/>
        <end position="212"/>
    </location>
</feature>
<dbReference type="SUPFAM" id="SSF53335">
    <property type="entry name" value="S-adenosyl-L-methionine-dependent methyltransferases"/>
    <property type="match status" value="1"/>
</dbReference>
<dbReference type="AlphaFoldDB" id="A0A1W2H243"/>
<accession>A0A1W2H243</accession>
<evidence type="ECO:0008006" key="4">
    <source>
        <dbReference type="Google" id="ProtNLM"/>
    </source>
</evidence>
<gene>
    <name evidence="2" type="ORF">SAMN00777080_1554</name>
</gene>
<dbReference type="Proteomes" id="UP000192333">
    <property type="component" value="Chromosome I"/>
</dbReference>
<feature type="transmembrane region" description="Helical" evidence="1">
    <location>
        <begin position="168"/>
        <end position="188"/>
    </location>
</feature>
<evidence type="ECO:0000313" key="3">
    <source>
        <dbReference type="Proteomes" id="UP000192333"/>
    </source>
</evidence>
<protein>
    <recommendedName>
        <fullName evidence="4">Class I SAM-dependent methyltransferase</fullName>
    </recommendedName>
</protein>
<sequence>MKRIHLFEFEDQAWFPDWIRVLMTRYIMTFHKMLGTADLLLPLVKRGLQYADTNVILDLCSGSGGPMIEVAQKLKKSSESSDLKLILSDLYPNQSAADQFNKVNNQYIEYITSPVNASDVNKKLKGLRTMVSSMHHMKPNVARQILKNAKESNQPILIFEISDNSPPIFLWWLAIPFAFVTSLFVTPMVRPMTWQQVVFTYLIPILPLFIAWDGAVSNARTYTLEDMEILIQGLSDENYQWEKGKIKGKGGSKVYLLGIPT</sequence>
<name>A0A1W2H243_9BACT</name>
<dbReference type="InterPro" id="IPR029063">
    <property type="entry name" value="SAM-dependent_MTases_sf"/>
</dbReference>
<proteinExistence type="predicted"/>
<evidence type="ECO:0000256" key="1">
    <source>
        <dbReference type="SAM" id="Phobius"/>
    </source>
</evidence>
<keyword evidence="1" id="KW-0812">Transmembrane</keyword>
<reference evidence="3" key="1">
    <citation type="submission" date="2017-04" db="EMBL/GenBank/DDBJ databases">
        <authorList>
            <person name="Varghese N."/>
            <person name="Submissions S."/>
        </authorList>
    </citation>
    <scope>NUCLEOTIDE SEQUENCE [LARGE SCALE GENOMIC DNA]</scope>
    <source>
        <strain evidence="3">DSM 16537</strain>
    </source>
</reference>
<keyword evidence="3" id="KW-1185">Reference proteome</keyword>